<feature type="domain" description="Methyl-accepting transducer" evidence="7">
    <location>
        <begin position="282"/>
        <end position="511"/>
    </location>
</feature>
<dbReference type="PROSITE" id="PS50885">
    <property type="entry name" value="HAMP"/>
    <property type="match status" value="1"/>
</dbReference>
<dbReference type="Gene3D" id="1.10.287.950">
    <property type="entry name" value="Methyl-accepting chemotaxis protein"/>
    <property type="match status" value="1"/>
</dbReference>
<sequence length="593" mass="64136">MWFSNLSIRSKLLWAFFLLVALAGVLGAVSLRQLMNVHLSSEEVNLRWLPAIAESGELAASLNRVRRVEARLSTALDRADLTQMQTLIQERLGNVSTHEKQFEEIAKDPQASALMQEYVRMRTAYDATRAKILEDMQRAIQYFETQGSRDQALLQEVRNYYAGPMDDSFALVEDQVSKLQSWSSEKANEANILVAKAYQRAIVQISVVLALAIAAAITLALSITRLITTPLQRAVSAMQAVSQGNLTERIAGAGQDEMGQMLKALESMRSKLEDVVYGVRSNAEGVAAASSQIAQGNNDLSIRTEQQASALEEIAASMEELGSTVHQNADHARTANQMAIATTQTATQGGQVMQQAVQTMQSILDGGREIEDIIGVIDNIAFQTNILALNAAVEAARAGEQGRGFAVVAHEVRNLAQRSAESSKEVKALVANNASRVNRGAELIEQAGKAMQEIVQSIRRVTDLVGEISAASTEQSAGVSQVGEAIVQMDQVTQRNAALVEESAAAAASLNQQAQELVSAVEVFKLAETRNHTALNSTNRPAMLPPHSNPPHARHTNFSAAMAASSPHATAPARSNHLASPRHSKDDENWESF</sequence>
<feature type="region of interest" description="Disordered" evidence="5">
    <location>
        <begin position="532"/>
        <end position="593"/>
    </location>
</feature>
<dbReference type="GO" id="GO:0004888">
    <property type="term" value="F:transmembrane signaling receptor activity"/>
    <property type="evidence" value="ECO:0007669"/>
    <property type="project" value="InterPro"/>
</dbReference>
<evidence type="ECO:0000313" key="9">
    <source>
        <dbReference type="EMBL" id="THU00644.1"/>
    </source>
</evidence>
<keyword evidence="4" id="KW-0807">Transducer</keyword>
<evidence type="ECO:0000256" key="6">
    <source>
        <dbReference type="SAM" id="Phobius"/>
    </source>
</evidence>
<evidence type="ECO:0000256" key="4">
    <source>
        <dbReference type="PROSITE-ProRule" id="PRU00284"/>
    </source>
</evidence>
<dbReference type="InterPro" id="IPR004089">
    <property type="entry name" value="MCPsignal_dom"/>
</dbReference>
<dbReference type="PROSITE" id="PS50111">
    <property type="entry name" value="CHEMOTAXIS_TRANSDUC_2"/>
    <property type="match status" value="1"/>
</dbReference>
<proteinExistence type="inferred from homology"/>
<evidence type="ECO:0000256" key="2">
    <source>
        <dbReference type="ARBA" id="ARBA00022481"/>
    </source>
</evidence>
<dbReference type="OrthoDB" id="9763018at2"/>
<dbReference type="SMART" id="SM00304">
    <property type="entry name" value="HAMP"/>
    <property type="match status" value="1"/>
</dbReference>
<dbReference type="GO" id="GO:0006935">
    <property type="term" value="P:chemotaxis"/>
    <property type="evidence" value="ECO:0007669"/>
    <property type="project" value="InterPro"/>
</dbReference>
<evidence type="ECO:0000256" key="3">
    <source>
        <dbReference type="ARBA" id="ARBA00029447"/>
    </source>
</evidence>
<evidence type="ECO:0000259" key="8">
    <source>
        <dbReference type="PROSITE" id="PS50885"/>
    </source>
</evidence>
<evidence type="ECO:0000256" key="1">
    <source>
        <dbReference type="ARBA" id="ARBA00004370"/>
    </source>
</evidence>
<dbReference type="InterPro" id="IPR003660">
    <property type="entry name" value="HAMP_dom"/>
</dbReference>
<protein>
    <submittedName>
        <fullName evidence="9">HAMP domain-containing protein</fullName>
    </submittedName>
</protein>
<evidence type="ECO:0000259" key="7">
    <source>
        <dbReference type="PROSITE" id="PS50111"/>
    </source>
</evidence>
<organism evidence="9 10">
    <name type="scientific">Lampropedia puyangensis</name>
    <dbReference type="NCBI Taxonomy" id="1330072"/>
    <lineage>
        <taxon>Bacteria</taxon>
        <taxon>Pseudomonadati</taxon>
        <taxon>Pseudomonadota</taxon>
        <taxon>Betaproteobacteria</taxon>
        <taxon>Burkholderiales</taxon>
        <taxon>Comamonadaceae</taxon>
        <taxon>Lampropedia</taxon>
    </lineage>
</organism>
<comment type="similarity">
    <text evidence="3">Belongs to the methyl-accepting chemotaxis (MCP) protein family.</text>
</comment>
<gene>
    <name evidence="9" type="ORF">E9531_10245</name>
</gene>
<dbReference type="Proteomes" id="UP000308917">
    <property type="component" value="Unassembled WGS sequence"/>
</dbReference>
<dbReference type="PANTHER" id="PTHR43531:SF14">
    <property type="entry name" value="METHYL-ACCEPTING CHEMOTAXIS PROTEIN I-RELATED"/>
    <property type="match status" value="1"/>
</dbReference>
<dbReference type="EMBL" id="STFG01000010">
    <property type="protein sequence ID" value="THU00644.1"/>
    <property type="molecule type" value="Genomic_DNA"/>
</dbReference>
<dbReference type="GO" id="GO:0005886">
    <property type="term" value="C:plasma membrane"/>
    <property type="evidence" value="ECO:0007669"/>
    <property type="project" value="TreeGrafter"/>
</dbReference>
<dbReference type="InterPro" id="IPR024478">
    <property type="entry name" value="HlyB_4HB_MCP"/>
</dbReference>
<dbReference type="RefSeq" id="WP_136573662.1">
    <property type="nucleotide sequence ID" value="NZ_STFG01000010.1"/>
</dbReference>
<dbReference type="PANTHER" id="PTHR43531">
    <property type="entry name" value="PROTEIN ICFG"/>
    <property type="match status" value="1"/>
</dbReference>
<keyword evidence="6" id="KW-0472">Membrane</keyword>
<dbReference type="InterPro" id="IPR051310">
    <property type="entry name" value="MCP_chemotaxis"/>
</dbReference>
<reference evidence="9 10" key="1">
    <citation type="journal article" date="2015" name="Antonie Van Leeuwenhoek">
        <title>Lampropedia puyangensis sp. nov., isolated from symptomatic bark of Populus ? euramericana canker and emended description of Lampropedia hyalina (Ehrenberg 1832) Lee et al. 2004.</title>
        <authorList>
            <person name="Li Y."/>
            <person name="Wang T."/>
            <person name="Piao C.G."/>
            <person name="Wang L.F."/>
            <person name="Tian G.Z."/>
            <person name="Zhu T.H."/>
            <person name="Guo M.W."/>
        </authorList>
    </citation>
    <scope>NUCLEOTIDE SEQUENCE [LARGE SCALE GENOMIC DNA]</scope>
    <source>
        <strain evidence="9 10">2-bin</strain>
    </source>
</reference>
<dbReference type="GO" id="GO:0007165">
    <property type="term" value="P:signal transduction"/>
    <property type="evidence" value="ECO:0007669"/>
    <property type="project" value="UniProtKB-KW"/>
</dbReference>
<keyword evidence="6" id="KW-1133">Transmembrane helix</keyword>
<dbReference type="CDD" id="cd11386">
    <property type="entry name" value="MCP_signal"/>
    <property type="match status" value="1"/>
</dbReference>
<feature type="domain" description="HAMP" evidence="8">
    <location>
        <begin position="225"/>
        <end position="277"/>
    </location>
</feature>
<dbReference type="SUPFAM" id="SSF58104">
    <property type="entry name" value="Methyl-accepting chemotaxis protein (MCP) signaling domain"/>
    <property type="match status" value="1"/>
</dbReference>
<dbReference type="PRINTS" id="PR00260">
    <property type="entry name" value="CHEMTRNSDUCR"/>
</dbReference>
<name>A0A4S8F3E6_9BURK</name>
<dbReference type="InterPro" id="IPR004090">
    <property type="entry name" value="Chemotax_Me-accpt_rcpt"/>
</dbReference>
<dbReference type="AlphaFoldDB" id="A0A4S8F3E6"/>
<dbReference type="SMART" id="SM00283">
    <property type="entry name" value="MA"/>
    <property type="match status" value="1"/>
</dbReference>
<evidence type="ECO:0000256" key="5">
    <source>
        <dbReference type="SAM" id="MobiDB-lite"/>
    </source>
</evidence>
<dbReference type="CDD" id="cd06225">
    <property type="entry name" value="HAMP"/>
    <property type="match status" value="1"/>
</dbReference>
<comment type="caution">
    <text evidence="9">The sequence shown here is derived from an EMBL/GenBank/DDBJ whole genome shotgun (WGS) entry which is preliminary data.</text>
</comment>
<keyword evidence="6" id="KW-0812">Transmembrane</keyword>
<dbReference type="Pfam" id="PF12729">
    <property type="entry name" value="4HB_MCP_1"/>
    <property type="match status" value="1"/>
</dbReference>
<comment type="subcellular location">
    <subcellularLocation>
        <location evidence="1">Membrane</location>
    </subcellularLocation>
</comment>
<dbReference type="FunFam" id="1.10.287.950:FF:000001">
    <property type="entry name" value="Methyl-accepting chemotaxis sensory transducer"/>
    <property type="match status" value="1"/>
</dbReference>
<keyword evidence="10" id="KW-1185">Reference proteome</keyword>
<accession>A0A4S8F3E6</accession>
<keyword evidence="2" id="KW-0488">Methylation</keyword>
<dbReference type="Pfam" id="PF00015">
    <property type="entry name" value="MCPsignal"/>
    <property type="match status" value="1"/>
</dbReference>
<evidence type="ECO:0000313" key="10">
    <source>
        <dbReference type="Proteomes" id="UP000308917"/>
    </source>
</evidence>
<feature type="transmembrane region" description="Helical" evidence="6">
    <location>
        <begin position="201"/>
        <end position="223"/>
    </location>
</feature>
<feature type="compositionally biased region" description="Low complexity" evidence="5">
    <location>
        <begin position="559"/>
        <end position="575"/>
    </location>
</feature>
<dbReference type="Pfam" id="PF00672">
    <property type="entry name" value="HAMP"/>
    <property type="match status" value="1"/>
</dbReference>